<accession>A0A0B7AB16</accession>
<organism evidence="1">
    <name type="scientific">Arion vulgaris</name>
    <dbReference type="NCBI Taxonomy" id="1028688"/>
    <lineage>
        <taxon>Eukaryota</taxon>
        <taxon>Metazoa</taxon>
        <taxon>Spiralia</taxon>
        <taxon>Lophotrochozoa</taxon>
        <taxon>Mollusca</taxon>
        <taxon>Gastropoda</taxon>
        <taxon>Heterobranchia</taxon>
        <taxon>Euthyneura</taxon>
        <taxon>Panpulmonata</taxon>
        <taxon>Eupulmonata</taxon>
        <taxon>Stylommatophora</taxon>
        <taxon>Helicina</taxon>
        <taxon>Arionoidea</taxon>
        <taxon>Arionidae</taxon>
        <taxon>Arion</taxon>
    </lineage>
</organism>
<dbReference type="AlphaFoldDB" id="A0A0B7AB16"/>
<protein>
    <submittedName>
        <fullName evidence="1">Uncharacterized protein</fullName>
    </submittedName>
</protein>
<evidence type="ECO:0000313" key="1">
    <source>
        <dbReference type="EMBL" id="CEK78194.1"/>
    </source>
</evidence>
<proteinExistence type="predicted"/>
<gene>
    <name evidence="1" type="primary">ORF108798</name>
</gene>
<sequence length="127" mass="15371">MMGFSNKNIFLYKYCLKCGWFMYAKWKTAFRYLAQRAGFWQQKNCRMTLPSYKDACKHDLKALDMNTLNWGQSTRLRTCTAKLNHLEDTKHAMRKHKLTLFYCLYRMMLTECHHHAQNILNLQLKYN</sequence>
<reference evidence="1" key="1">
    <citation type="submission" date="2014-12" db="EMBL/GenBank/DDBJ databases">
        <title>Insight into the proteome of Arion vulgaris.</title>
        <authorList>
            <person name="Aradska J."/>
            <person name="Bulat T."/>
            <person name="Smidak R."/>
            <person name="Sarate P."/>
            <person name="Gangsoo J."/>
            <person name="Sialana F."/>
            <person name="Bilban M."/>
            <person name="Lubec G."/>
        </authorList>
    </citation>
    <scope>NUCLEOTIDE SEQUENCE</scope>
    <source>
        <tissue evidence="1">Skin</tissue>
    </source>
</reference>
<dbReference type="EMBL" id="HACG01031329">
    <property type="protein sequence ID" value="CEK78194.1"/>
    <property type="molecule type" value="Transcribed_RNA"/>
</dbReference>
<name>A0A0B7AB16_9EUPU</name>